<comment type="caution">
    <text evidence="4">The sequence shown here is derived from an EMBL/GenBank/DDBJ whole genome shotgun (WGS) entry which is preliminary data.</text>
</comment>
<feature type="domain" description="BT-1020-like N-terminal beta-propeller" evidence="3">
    <location>
        <begin position="23"/>
        <end position="258"/>
    </location>
</feature>
<dbReference type="GO" id="GO:0016798">
    <property type="term" value="F:hydrolase activity, acting on glycosyl bonds"/>
    <property type="evidence" value="ECO:0007669"/>
    <property type="project" value="UniProtKB-KW"/>
</dbReference>
<evidence type="ECO:0000259" key="2">
    <source>
        <dbReference type="Pfam" id="PF22585"/>
    </source>
</evidence>
<dbReference type="InterPro" id="IPR054490">
    <property type="entry name" value="BT_1020-like_b-sandwich_1"/>
</dbReference>
<evidence type="ECO:0000256" key="1">
    <source>
        <dbReference type="SAM" id="SignalP"/>
    </source>
</evidence>
<dbReference type="SUPFAM" id="SSF50939">
    <property type="entry name" value="Sialidases"/>
    <property type="match status" value="1"/>
</dbReference>
<dbReference type="InterPro" id="IPR036278">
    <property type="entry name" value="Sialidase_sf"/>
</dbReference>
<accession>A0ABW5TMQ3</accession>
<gene>
    <name evidence="4" type="ORF">ACFSSE_00675</name>
</gene>
<feature type="signal peptide" evidence="1">
    <location>
        <begin position="1"/>
        <end position="21"/>
    </location>
</feature>
<dbReference type="InterPro" id="IPR056425">
    <property type="entry name" value="Beta-prop_BT_1020"/>
</dbReference>
<name>A0ABW5TMQ3_9SPHI</name>
<keyword evidence="4" id="KW-0326">Glycosidase</keyword>
<dbReference type="Pfam" id="PF24067">
    <property type="entry name" value="Beta-prop_BT_1020"/>
    <property type="match status" value="1"/>
</dbReference>
<proteinExistence type="predicted"/>
<keyword evidence="1" id="KW-0732">Signal</keyword>
<organism evidence="4 5">
    <name type="scientific">Pedobacter alpinus</name>
    <dbReference type="NCBI Taxonomy" id="1590643"/>
    <lineage>
        <taxon>Bacteria</taxon>
        <taxon>Pseudomonadati</taxon>
        <taxon>Bacteroidota</taxon>
        <taxon>Sphingobacteriia</taxon>
        <taxon>Sphingobacteriales</taxon>
        <taxon>Sphingobacteriaceae</taxon>
        <taxon>Pedobacter</taxon>
    </lineage>
</organism>
<dbReference type="Proteomes" id="UP001597546">
    <property type="component" value="Unassembled WGS sequence"/>
</dbReference>
<protein>
    <submittedName>
        <fullName evidence="4">Six-hairpin glycosidase</fullName>
    </submittedName>
</protein>
<keyword evidence="5" id="KW-1185">Reference proteome</keyword>
<keyword evidence="4" id="KW-0378">Hydrolase</keyword>
<evidence type="ECO:0000259" key="3">
    <source>
        <dbReference type="Pfam" id="PF24067"/>
    </source>
</evidence>
<evidence type="ECO:0000313" key="5">
    <source>
        <dbReference type="Proteomes" id="UP001597546"/>
    </source>
</evidence>
<dbReference type="EMBL" id="JBHULV010000003">
    <property type="protein sequence ID" value="MFD2730209.1"/>
    <property type="molecule type" value="Genomic_DNA"/>
</dbReference>
<feature type="chain" id="PRO_5047148624" evidence="1">
    <location>
        <begin position="22"/>
        <end position="611"/>
    </location>
</feature>
<reference evidence="5" key="1">
    <citation type="journal article" date="2019" name="Int. J. Syst. Evol. Microbiol.">
        <title>The Global Catalogue of Microorganisms (GCM) 10K type strain sequencing project: providing services to taxonomists for standard genome sequencing and annotation.</title>
        <authorList>
            <consortium name="The Broad Institute Genomics Platform"/>
            <consortium name="The Broad Institute Genome Sequencing Center for Infectious Disease"/>
            <person name="Wu L."/>
            <person name="Ma J."/>
        </authorList>
    </citation>
    <scope>NUCLEOTIDE SEQUENCE [LARGE SCALE GENOMIC DNA]</scope>
    <source>
        <strain evidence="5">KCTC 42456</strain>
    </source>
</reference>
<dbReference type="Pfam" id="PF22585">
    <property type="entry name" value="Sialidase-like_CBM"/>
    <property type="match status" value="1"/>
</dbReference>
<feature type="domain" description="BT-1020-like structural beta-sandwich" evidence="2">
    <location>
        <begin position="427"/>
        <end position="586"/>
    </location>
</feature>
<evidence type="ECO:0000313" key="4">
    <source>
        <dbReference type="EMBL" id="MFD2730209.1"/>
    </source>
</evidence>
<sequence length="611" mass="69871">MRLNNSIFFLMMILSAQILFAQDTVKYTGSTLSNVDYHHGQLQSAIGVHNIQVFRANREHPEWAGGNNWTYNHQPLLAYWNNTFYLQYLSDPIGEHIAPGRTLMLTSKDGVNWTNPEVLFPPYKIPDGYKKEGYPGVANNLYAVMHQRMGFYTAKNGRLLTLGYYGIAMDLKDDPNDGKGIGRVVREVYKDGTYGPIYFIRNNKNWDKKQSNYPFYTSSKDKGFKQACDELMATPLMMQQWVEEADRDDPLIPLKKEYKAFSYYHLPNGKVMGFWKHALTSQSNDDGKTWTYSPMRAPGFINSNAKIWGQKTSDGKFATVYNPSEFRWPLAVSTSVDGLNYTNLLLVNGEISFMRYGGNYKSYGPQYVRGIIEGNGVPPDNNMWLTYSMNKEDIWVAKVPVPITAEENTVVDENFNQLPHGNELNKWNLFSPIWARTQIEKLNGEKVLALHDEDPFDYAKAVRVIKPAQKLNLAFTVTPKQNNTGELQIELQDDKGLPALRLVFDAEGSLKAKVGYRYSGVMNYEAGKTYKIEMELDCTTRIYRIKVNGQEKGARVYFAPISVFSRIMFRTGEVRRFPDAETPTDQDYDLKNAGEKAKEAVFYVHSLKTTY</sequence>